<dbReference type="OrthoDB" id="111691at2"/>
<dbReference type="Proteomes" id="UP000019151">
    <property type="component" value="Chromosome"/>
</dbReference>
<feature type="transmembrane region" description="Helical" evidence="1">
    <location>
        <begin position="197"/>
        <end position="218"/>
    </location>
</feature>
<dbReference type="PANTHER" id="PTHR34219:SF3">
    <property type="entry name" value="BLL7967 PROTEIN"/>
    <property type="match status" value="1"/>
</dbReference>
<dbReference type="InterPro" id="IPR005625">
    <property type="entry name" value="PepSY-ass_TM"/>
</dbReference>
<dbReference type="Pfam" id="PF03929">
    <property type="entry name" value="PepSY_TM"/>
    <property type="match status" value="1"/>
</dbReference>
<feature type="transmembrane region" description="Helical" evidence="1">
    <location>
        <begin position="6"/>
        <end position="33"/>
    </location>
</feature>
<feature type="transmembrane region" description="Helical" evidence="1">
    <location>
        <begin position="353"/>
        <end position="371"/>
    </location>
</feature>
<dbReference type="STRING" id="861299.J421_4151"/>
<evidence type="ECO:0000313" key="2">
    <source>
        <dbReference type="EMBL" id="AHG91688.1"/>
    </source>
</evidence>
<keyword evidence="3" id="KW-1185">Reference proteome</keyword>
<dbReference type="EMBL" id="CP007128">
    <property type="protein sequence ID" value="AHG91688.1"/>
    <property type="molecule type" value="Genomic_DNA"/>
</dbReference>
<protein>
    <submittedName>
        <fullName evidence="2">PepSY-associated TM helix domain-containing protein</fullName>
    </submittedName>
</protein>
<evidence type="ECO:0000256" key="1">
    <source>
        <dbReference type="SAM" id="Phobius"/>
    </source>
</evidence>
<dbReference type="eggNOG" id="COG3182">
    <property type="taxonomic scope" value="Bacteria"/>
</dbReference>
<dbReference type="AlphaFoldDB" id="W0RQA9"/>
<accession>W0RQA9</accession>
<keyword evidence="1" id="KW-1133">Transmembrane helix</keyword>
<dbReference type="HOGENOM" id="CLU_031962_2_0_0"/>
<keyword evidence="1" id="KW-0812">Transmembrane</keyword>
<dbReference type="PANTHER" id="PTHR34219">
    <property type="entry name" value="IRON-REGULATED INNER MEMBRANE PROTEIN-RELATED"/>
    <property type="match status" value="1"/>
</dbReference>
<keyword evidence="1" id="KW-0472">Membrane</keyword>
<reference evidence="2 3" key="1">
    <citation type="journal article" date="2014" name="Genome Announc.">
        <title>Genome Sequence and Methylome of Soil Bacterium Gemmatirosa kalamazoonensis KBS708T, a Member of the Rarely Cultivated Gemmatimonadetes Phylum.</title>
        <authorList>
            <person name="Debruyn J.M."/>
            <person name="Radosevich M."/>
            <person name="Wommack K.E."/>
            <person name="Polson S.W."/>
            <person name="Hauser L.J."/>
            <person name="Fawaz M.N."/>
            <person name="Korlach J."/>
            <person name="Tsai Y.C."/>
        </authorList>
    </citation>
    <scope>NUCLEOTIDE SEQUENCE [LARGE SCALE GENOMIC DNA]</scope>
    <source>
        <strain evidence="2 3">KBS708</strain>
    </source>
</reference>
<name>W0RQA9_9BACT</name>
<dbReference type="KEGG" id="gba:J421_4151"/>
<feature type="transmembrane region" description="Helical" evidence="1">
    <location>
        <begin position="142"/>
        <end position="163"/>
    </location>
</feature>
<sequence>MVRPVIFWIHLVCGVVAGVVVLVMSATGVALTYERQLEAWADRRALAAAPDATGSASLSLDTLVARARTRVRGASASGLTVRADPTAPVAVTFGRDVMLYVDRPTGAVLGEGAPRVRRALAAVTSWHRWLGREGDGRRVARAVTGASNLAFLGLVLTGIYLWIPRRWTWRHVRALAWFRGGLSPKARDFNWHHVIGLWAWVPLVVIVASGVVMSYGWANRLVYRAFGERPPAQSAGPGGAGPAPTAAQPASGGVGLDALVALGTARVPAWRTMQIQLPRPAARQVTVSVDAGTGGQPQRRSQLVVDRASGRVVRWEPFATQSPGRRARSFLRFAHTGEVLGIVGQTIAGLASLGATVLVWTGLALAFRRLARWRARRAGASTDTSELRDADPAAA</sequence>
<gene>
    <name evidence="2" type="ORF">J421_4151</name>
</gene>
<evidence type="ECO:0000313" key="3">
    <source>
        <dbReference type="Proteomes" id="UP000019151"/>
    </source>
</evidence>
<organism evidence="2 3">
    <name type="scientific">Gemmatirosa kalamazoonensis</name>
    <dbReference type="NCBI Taxonomy" id="861299"/>
    <lineage>
        <taxon>Bacteria</taxon>
        <taxon>Pseudomonadati</taxon>
        <taxon>Gemmatimonadota</taxon>
        <taxon>Gemmatimonadia</taxon>
        <taxon>Gemmatimonadales</taxon>
        <taxon>Gemmatimonadaceae</taxon>
        <taxon>Gemmatirosa</taxon>
    </lineage>
</organism>
<proteinExistence type="predicted"/>
<dbReference type="InParanoid" id="W0RQA9"/>
<dbReference type="RefSeq" id="WP_025413131.1">
    <property type="nucleotide sequence ID" value="NZ_CP007128.1"/>
</dbReference>